<sequence length="274" mass="30270">MKESKSCNSSDSDSCHCSRYCCHTAPDFEASCSNLTRSTSTSTTCSGTIASSISRECSKGSRSGSLHQEEEIEEFIFSRSGSTEERSSSSTGGGEDRNGGRARRIKGVFSSVLSHYWAVGASFRWGRRRSSTIGVSCLFYLLPCFALPFSSSSSSISARRELESYMWSLVAVASFLSDFVFSGQRHHWGVRAVHMTDRWLASFALMLQCLYNLPLWFSVSFYVGNLGLIFVLCCCALKARSTFASSYEEYVWTHTAWHVAGAAARCVMAFLEGH</sequence>
<organism evidence="3 4">
    <name type="scientific">Eimeria mitis</name>
    <dbReference type="NCBI Taxonomy" id="44415"/>
    <lineage>
        <taxon>Eukaryota</taxon>
        <taxon>Sar</taxon>
        <taxon>Alveolata</taxon>
        <taxon>Apicomplexa</taxon>
        <taxon>Conoidasida</taxon>
        <taxon>Coccidia</taxon>
        <taxon>Eucoccidiorida</taxon>
        <taxon>Eimeriorina</taxon>
        <taxon>Eimeriidae</taxon>
        <taxon>Eimeria</taxon>
    </lineage>
</organism>
<keyword evidence="2" id="KW-1133">Transmembrane helix</keyword>
<dbReference type="RefSeq" id="XP_013350714.1">
    <property type="nucleotide sequence ID" value="XM_013495260.1"/>
</dbReference>
<dbReference type="OrthoDB" id="328992at2759"/>
<dbReference type="EMBL" id="HG680936">
    <property type="protein sequence ID" value="CDJ28137.1"/>
    <property type="molecule type" value="Genomic_DNA"/>
</dbReference>
<protein>
    <recommendedName>
        <fullName evidence="5">Transmembrane protein</fullName>
    </recommendedName>
</protein>
<dbReference type="VEuPathDB" id="ToxoDB:EMH_0013030"/>
<feature type="transmembrane region" description="Helical" evidence="2">
    <location>
        <begin position="219"/>
        <end position="237"/>
    </location>
</feature>
<dbReference type="Proteomes" id="UP000030744">
    <property type="component" value="Unassembled WGS sequence"/>
</dbReference>
<dbReference type="GeneID" id="25376266"/>
<evidence type="ECO:0008006" key="5">
    <source>
        <dbReference type="Google" id="ProtNLM"/>
    </source>
</evidence>
<evidence type="ECO:0000256" key="2">
    <source>
        <dbReference type="SAM" id="Phobius"/>
    </source>
</evidence>
<dbReference type="AlphaFoldDB" id="U6JVP9"/>
<evidence type="ECO:0000313" key="4">
    <source>
        <dbReference type="Proteomes" id="UP000030744"/>
    </source>
</evidence>
<accession>U6JVP9</accession>
<reference evidence="3" key="2">
    <citation type="submission" date="2013-10" db="EMBL/GenBank/DDBJ databases">
        <authorList>
            <person name="Aslett M."/>
        </authorList>
    </citation>
    <scope>NUCLEOTIDE SEQUENCE [LARGE SCALE GENOMIC DNA]</scope>
    <source>
        <strain evidence="3">Houghton</strain>
    </source>
</reference>
<keyword evidence="2" id="KW-0472">Membrane</keyword>
<keyword evidence="2" id="KW-0812">Transmembrane</keyword>
<proteinExistence type="predicted"/>
<evidence type="ECO:0000256" key="1">
    <source>
        <dbReference type="SAM" id="MobiDB-lite"/>
    </source>
</evidence>
<feature type="region of interest" description="Disordered" evidence="1">
    <location>
        <begin position="78"/>
        <end position="101"/>
    </location>
</feature>
<feature type="transmembrane region" description="Helical" evidence="2">
    <location>
        <begin position="133"/>
        <end position="152"/>
    </location>
</feature>
<keyword evidence="4" id="KW-1185">Reference proteome</keyword>
<evidence type="ECO:0000313" key="3">
    <source>
        <dbReference type="EMBL" id="CDJ28137.1"/>
    </source>
</evidence>
<name>U6JVP9_9EIME</name>
<reference evidence="3" key="1">
    <citation type="submission" date="2013-10" db="EMBL/GenBank/DDBJ databases">
        <title>Genomic analysis of the causative agents of coccidiosis in chickens.</title>
        <authorList>
            <person name="Reid A.J."/>
            <person name="Blake D."/>
            <person name="Billington K."/>
            <person name="Browne H."/>
            <person name="Dunn M."/>
            <person name="Hung S."/>
            <person name="Kawahara F."/>
            <person name="Miranda-Saavedra D."/>
            <person name="Mourier T."/>
            <person name="Nagra H."/>
            <person name="Otto T.D."/>
            <person name="Rawlings N."/>
            <person name="Sanchez A."/>
            <person name="Sanders M."/>
            <person name="Subramaniam C."/>
            <person name="Tay Y."/>
            <person name="Dear P."/>
            <person name="Doerig C."/>
            <person name="Gruber A."/>
            <person name="Parkinson J."/>
            <person name="Shirley M."/>
            <person name="Wan K.L."/>
            <person name="Berriman M."/>
            <person name="Tomley F."/>
            <person name="Pain A."/>
        </authorList>
    </citation>
    <scope>NUCLEOTIDE SEQUENCE [LARGE SCALE GENOMIC DNA]</scope>
    <source>
        <strain evidence="3">Houghton</strain>
    </source>
</reference>
<gene>
    <name evidence="3" type="ORF">EMH_0013030</name>
</gene>